<dbReference type="AlphaFoldDB" id="A0A0A9DR26"/>
<organism evidence="1">
    <name type="scientific">Arundo donax</name>
    <name type="common">Giant reed</name>
    <name type="synonym">Donax arundinaceus</name>
    <dbReference type="NCBI Taxonomy" id="35708"/>
    <lineage>
        <taxon>Eukaryota</taxon>
        <taxon>Viridiplantae</taxon>
        <taxon>Streptophyta</taxon>
        <taxon>Embryophyta</taxon>
        <taxon>Tracheophyta</taxon>
        <taxon>Spermatophyta</taxon>
        <taxon>Magnoliopsida</taxon>
        <taxon>Liliopsida</taxon>
        <taxon>Poales</taxon>
        <taxon>Poaceae</taxon>
        <taxon>PACMAD clade</taxon>
        <taxon>Arundinoideae</taxon>
        <taxon>Arundineae</taxon>
        <taxon>Arundo</taxon>
    </lineage>
</organism>
<evidence type="ECO:0000313" key="1">
    <source>
        <dbReference type="EMBL" id="JAD88090.1"/>
    </source>
</evidence>
<accession>A0A0A9DR26</accession>
<sequence>MIVCLATSPFVFGQMLYDLLTESLCKCSICLSEPDLQIL</sequence>
<reference evidence="1" key="2">
    <citation type="journal article" date="2015" name="Data Brief">
        <title>Shoot transcriptome of the giant reed, Arundo donax.</title>
        <authorList>
            <person name="Barrero R.A."/>
            <person name="Guerrero F.D."/>
            <person name="Moolhuijzen P."/>
            <person name="Goolsby J.A."/>
            <person name="Tidwell J."/>
            <person name="Bellgard S.E."/>
            <person name="Bellgard M.I."/>
        </authorList>
    </citation>
    <scope>NUCLEOTIDE SEQUENCE</scope>
    <source>
        <tissue evidence="1">Shoot tissue taken approximately 20 cm above the soil surface</tissue>
    </source>
</reference>
<name>A0A0A9DR26_ARUDO</name>
<proteinExistence type="predicted"/>
<reference evidence="1" key="1">
    <citation type="submission" date="2014-09" db="EMBL/GenBank/DDBJ databases">
        <authorList>
            <person name="Magalhaes I.L.F."/>
            <person name="Oliveira U."/>
            <person name="Santos F.R."/>
            <person name="Vidigal T.H.D.A."/>
            <person name="Brescovit A.D."/>
            <person name="Santos A.J."/>
        </authorList>
    </citation>
    <scope>NUCLEOTIDE SEQUENCE</scope>
    <source>
        <tissue evidence="1">Shoot tissue taken approximately 20 cm above the soil surface</tissue>
    </source>
</reference>
<dbReference type="EMBL" id="GBRH01209805">
    <property type="protein sequence ID" value="JAD88090.1"/>
    <property type="molecule type" value="Transcribed_RNA"/>
</dbReference>
<protein>
    <submittedName>
        <fullName evidence="1">Uncharacterized protein</fullName>
    </submittedName>
</protein>